<accession>A0A1H6UUP5</accession>
<dbReference type="STRING" id="1130080.SAMN04488113_13810"/>
<evidence type="ECO:0000313" key="3">
    <source>
        <dbReference type="EMBL" id="SEI96079.1"/>
    </source>
</evidence>
<name>A0A1H6UUP5_9LACT</name>
<dbReference type="PANTHER" id="PTHR23088:SF27">
    <property type="entry name" value="DEAMINATED GLUTATHIONE AMIDASE"/>
    <property type="match status" value="1"/>
</dbReference>
<feature type="domain" description="CN hydrolase" evidence="2">
    <location>
        <begin position="1"/>
        <end position="238"/>
    </location>
</feature>
<keyword evidence="4" id="KW-1185">Reference proteome</keyword>
<comment type="similarity">
    <text evidence="1">Belongs to the carbon-nitrogen hydrolase superfamily. NIT1/NIT2 family.</text>
</comment>
<evidence type="ECO:0000313" key="4">
    <source>
        <dbReference type="Proteomes" id="UP000198564"/>
    </source>
</evidence>
<evidence type="ECO:0000259" key="2">
    <source>
        <dbReference type="PROSITE" id="PS50263"/>
    </source>
</evidence>
<keyword evidence="3" id="KW-0378">Hydrolase</keyword>
<dbReference type="CDD" id="cd07583">
    <property type="entry name" value="nitrilase_5"/>
    <property type="match status" value="1"/>
</dbReference>
<organism evidence="3 4">
    <name type="scientific">Alkalibacterium gilvum</name>
    <dbReference type="NCBI Taxonomy" id="1130080"/>
    <lineage>
        <taxon>Bacteria</taxon>
        <taxon>Bacillati</taxon>
        <taxon>Bacillota</taxon>
        <taxon>Bacilli</taxon>
        <taxon>Lactobacillales</taxon>
        <taxon>Carnobacteriaceae</taxon>
        <taxon>Alkalibacterium</taxon>
    </lineage>
</organism>
<dbReference type="GO" id="GO:0016787">
    <property type="term" value="F:hydrolase activity"/>
    <property type="evidence" value="ECO:0007669"/>
    <property type="project" value="UniProtKB-KW"/>
</dbReference>
<dbReference type="Pfam" id="PF00795">
    <property type="entry name" value="CN_hydrolase"/>
    <property type="match status" value="1"/>
</dbReference>
<dbReference type="Gene3D" id="3.60.110.10">
    <property type="entry name" value="Carbon-nitrogen hydrolase"/>
    <property type="match status" value="1"/>
</dbReference>
<dbReference type="InterPro" id="IPR036526">
    <property type="entry name" value="C-N_Hydrolase_sf"/>
</dbReference>
<dbReference type="Proteomes" id="UP000198564">
    <property type="component" value="Unassembled WGS sequence"/>
</dbReference>
<evidence type="ECO:0000256" key="1">
    <source>
        <dbReference type="ARBA" id="ARBA00010613"/>
    </source>
</evidence>
<dbReference type="OrthoDB" id="9811121at2"/>
<dbReference type="RefSeq" id="WP_091636104.1">
    <property type="nucleotide sequence ID" value="NZ_FNYW01000038.1"/>
</dbReference>
<dbReference type="EMBL" id="FNYW01000038">
    <property type="protein sequence ID" value="SEI96079.1"/>
    <property type="molecule type" value="Genomic_DNA"/>
</dbReference>
<dbReference type="SUPFAM" id="SSF56317">
    <property type="entry name" value="Carbon-nitrogen hydrolase"/>
    <property type="match status" value="1"/>
</dbReference>
<dbReference type="PROSITE" id="PS50263">
    <property type="entry name" value="CN_HYDROLASE"/>
    <property type="match status" value="1"/>
</dbReference>
<dbReference type="AlphaFoldDB" id="A0A1H6UUP5"/>
<sequence>MKIAIAQLDLVFEQPMKNKNKVISYVRMAIMKNKPDVIVLPEMWKTSYYPSNIDECADADGHETKQFLSELAKEHDVNIIGGSVGNRMKEKFYNTSYSFDRTGKLIHTYNKVHLYRTSKEQEFFSPGSEMGIFEIDGTKVGLVTGYDLEFPEWIRKMALEDIKILFVPAAWTYPHLLAWETLLSARAIENQIFVVGVNSVGTTKKLNFCGHSSIINPSGKTIASGRMEEMLIWGNLDLNEISKSRQSGSIYIDRRPELYKQ</sequence>
<reference evidence="4" key="1">
    <citation type="submission" date="2016-10" db="EMBL/GenBank/DDBJ databases">
        <authorList>
            <person name="Varghese N."/>
            <person name="Submissions S."/>
        </authorList>
    </citation>
    <scope>NUCLEOTIDE SEQUENCE [LARGE SCALE GENOMIC DNA]</scope>
    <source>
        <strain evidence="4">DSM 25751</strain>
    </source>
</reference>
<proteinExistence type="inferred from homology"/>
<gene>
    <name evidence="3" type="ORF">SAMN04488113_13810</name>
</gene>
<dbReference type="InterPro" id="IPR003010">
    <property type="entry name" value="C-N_Hydrolase"/>
</dbReference>
<dbReference type="PANTHER" id="PTHR23088">
    <property type="entry name" value="NITRILASE-RELATED"/>
    <property type="match status" value="1"/>
</dbReference>
<protein>
    <submittedName>
        <fullName evidence="3">Carbon-nitrogen hydrolase</fullName>
    </submittedName>
</protein>